<evidence type="ECO:0000256" key="1">
    <source>
        <dbReference type="ARBA" id="ARBA00022679"/>
    </source>
</evidence>
<organism evidence="3 4">
    <name type="scientific">Xylanibacillus composti</name>
    <dbReference type="NCBI Taxonomy" id="1572762"/>
    <lineage>
        <taxon>Bacteria</taxon>
        <taxon>Bacillati</taxon>
        <taxon>Bacillota</taxon>
        <taxon>Bacilli</taxon>
        <taxon>Bacillales</taxon>
        <taxon>Paenibacillaceae</taxon>
        <taxon>Xylanibacillus</taxon>
    </lineage>
</organism>
<dbReference type="Gene3D" id="3.40.50.150">
    <property type="entry name" value="Vaccinia Virus protein VP39"/>
    <property type="match status" value="1"/>
</dbReference>
<dbReference type="SUPFAM" id="SSF53335">
    <property type="entry name" value="S-adenosyl-L-methionine-dependent methyltransferases"/>
    <property type="match status" value="1"/>
</dbReference>
<keyword evidence="3" id="KW-0489">Methyltransferase</keyword>
<keyword evidence="4" id="KW-1185">Reference proteome</keyword>
<protein>
    <submittedName>
        <fullName evidence="3">Methyltransferase type 11</fullName>
    </submittedName>
</protein>
<keyword evidence="1" id="KW-0808">Transferase</keyword>
<dbReference type="CDD" id="cd02440">
    <property type="entry name" value="AdoMet_MTases"/>
    <property type="match status" value="1"/>
</dbReference>
<dbReference type="EMBL" id="BOVK01000027">
    <property type="protein sequence ID" value="GIQ69317.1"/>
    <property type="molecule type" value="Genomic_DNA"/>
</dbReference>
<proteinExistence type="predicted"/>
<dbReference type="PANTHER" id="PTHR43861">
    <property type="entry name" value="TRANS-ACONITATE 2-METHYLTRANSFERASE-RELATED"/>
    <property type="match status" value="1"/>
</dbReference>
<dbReference type="InterPro" id="IPR041698">
    <property type="entry name" value="Methyltransf_25"/>
</dbReference>
<dbReference type="RefSeq" id="WP_213412122.1">
    <property type="nucleotide sequence ID" value="NZ_BOVK01000027.1"/>
</dbReference>
<dbReference type="Proteomes" id="UP000677918">
    <property type="component" value="Unassembled WGS sequence"/>
</dbReference>
<reference evidence="3" key="1">
    <citation type="submission" date="2021-04" db="EMBL/GenBank/DDBJ databases">
        <title>Draft genome sequence of Xylanibacillus composti strain K13.</title>
        <authorList>
            <person name="Uke A."/>
            <person name="Chhe C."/>
            <person name="Baramee S."/>
            <person name="Kosugi A."/>
        </authorList>
    </citation>
    <scope>NUCLEOTIDE SEQUENCE</scope>
    <source>
        <strain evidence="3">K13</strain>
    </source>
</reference>
<comment type="caution">
    <text evidence="3">The sequence shown here is derived from an EMBL/GenBank/DDBJ whole genome shotgun (WGS) entry which is preliminary data.</text>
</comment>
<dbReference type="AlphaFoldDB" id="A0A8J4H1P1"/>
<accession>A0A8J4H1P1</accession>
<dbReference type="GO" id="GO:0032259">
    <property type="term" value="P:methylation"/>
    <property type="evidence" value="ECO:0007669"/>
    <property type="project" value="UniProtKB-KW"/>
</dbReference>
<feature type="domain" description="Methyltransferase" evidence="2">
    <location>
        <begin position="45"/>
        <end position="140"/>
    </location>
</feature>
<dbReference type="GO" id="GO:0008168">
    <property type="term" value="F:methyltransferase activity"/>
    <property type="evidence" value="ECO:0007669"/>
    <property type="project" value="UniProtKB-KW"/>
</dbReference>
<gene>
    <name evidence="3" type="ORF">XYCOK13_21410</name>
</gene>
<dbReference type="InterPro" id="IPR029063">
    <property type="entry name" value="SAM-dependent_MTases_sf"/>
</dbReference>
<dbReference type="Gene3D" id="2.20.25.110">
    <property type="entry name" value="S-adenosyl-L-methionine-dependent methyltransferases"/>
    <property type="match status" value="1"/>
</dbReference>
<evidence type="ECO:0000313" key="3">
    <source>
        <dbReference type="EMBL" id="GIQ69317.1"/>
    </source>
</evidence>
<evidence type="ECO:0000259" key="2">
    <source>
        <dbReference type="Pfam" id="PF13649"/>
    </source>
</evidence>
<dbReference type="Pfam" id="PF13649">
    <property type="entry name" value="Methyltransf_25"/>
    <property type="match status" value="1"/>
</dbReference>
<evidence type="ECO:0000313" key="4">
    <source>
        <dbReference type="Proteomes" id="UP000677918"/>
    </source>
</evidence>
<name>A0A8J4H1P1_9BACL</name>
<sequence length="246" mass="28152">MGESWNQFFGADYLSFSEVILSPERTAYELEAIMQRLKLSSGMRVLDLGCGQGRMSIALAKQGMEVVGYDGSAALLEEARRRAEEQGANVGFVLGDMRELQSEDEFDAIINIGTAFGYIEDEEGDREILRRVYRALKPGGHFLQDTENRDFKLRQLYNTWEKMNGRLVFSRRAFHHHTGRWTEELNWYTEGDREHALLDLRLYTATELVRMTEAAGLQVRELHGGFDLSPFSLSSPRLVIVSEKCR</sequence>